<sequence>MAGGRAETIVPGTGCPTVDEMRNFSAGPAAFAAVLLLAPAPAHAAAAAPCVAKSGSDATETREDSSVDDGEIRWTASTKYKAEYAHANRAWSYPGARIRIAPDAATTVNDLNYEDFSDPRSSAAGVWSRRPGPAATDLVRFNKARMDTYDPATRRMVAAHELGHALGLCHKSGSGRNAVSSVMWPDVAQYPDAPTDVDKANLKKLWG</sequence>
<keyword evidence="1" id="KW-0732">Signal</keyword>
<dbReference type="EMBL" id="BNDV01000010">
    <property type="protein sequence ID" value="GHI15523.1"/>
    <property type="molecule type" value="Genomic_DNA"/>
</dbReference>
<keyword evidence="3" id="KW-1185">Reference proteome</keyword>
<organism evidence="2 3">
    <name type="scientific">Streptomyces virginiae</name>
    <name type="common">Streptomyces cinnamonensis</name>
    <dbReference type="NCBI Taxonomy" id="1961"/>
    <lineage>
        <taxon>Bacteria</taxon>
        <taxon>Bacillati</taxon>
        <taxon>Actinomycetota</taxon>
        <taxon>Actinomycetes</taxon>
        <taxon>Kitasatosporales</taxon>
        <taxon>Streptomycetaceae</taxon>
        <taxon>Streptomyces</taxon>
    </lineage>
</organism>
<protein>
    <recommendedName>
        <fullName evidence="4">Peptidase M10 metallopeptidase domain-containing protein</fullName>
    </recommendedName>
</protein>
<evidence type="ECO:0000256" key="1">
    <source>
        <dbReference type="SAM" id="SignalP"/>
    </source>
</evidence>
<dbReference type="Gene3D" id="3.40.390.10">
    <property type="entry name" value="Collagenase (Catalytic Domain)"/>
    <property type="match status" value="1"/>
</dbReference>
<gene>
    <name evidence="2" type="ORF">Scinn_49860</name>
</gene>
<dbReference type="Proteomes" id="UP000660554">
    <property type="component" value="Unassembled WGS sequence"/>
</dbReference>
<evidence type="ECO:0008006" key="4">
    <source>
        <dbReference type="Google" id="ProtNLM"/>
    </source>
</evidence>
<reference evidence="3" key="1">
    <citation type="submission" date="2020-09" db="EMBL/GenBank/DDBJ databases">
        <title>Whole genome shotgun sequence of Streptomyces cinnamonensis NBRC 15873.</title>
        <authorList>
            <person name="Komaki H."/>
            <person name="Tamura T."/>
        </authorList>
    </citation>
    <scope>NUCLEOTIDE SEQUENCE [LARGE SCALE GENOMIC DNA]</scope>
    <source>
        <strain evidence="3">NBRC 15873</strain>
    </source>
</reference>
<comment type="caution">
    <text evidence="2">The sequence shown here is derived from an EMBL/GenBank/DDBJ whole genome shotgun (WGS) entry which is preliminary data.</text>
</comment>
<accession>A0ABQ3NRX4</accession>
<feature type="chain" id="PRO_5045668825" description="Peptidase M10 metallopeptidase domain-containing protein" evidence="1">
    <location>
        <begin position="45"/>
        <end position="207"/>
    </location>
</feature>
<dbReference type="InterPro" id="IPR024079">
    <property type="entry name" value="MetalloPept_cat_dom_sf"/>
</dbReference>
<proteinExistence type="predicted"/>
<evidence type="ECO:0000313" key="2">
    <source>
        <dbReference type="EMBL" id="GHI15523.1"/>
    </source>
</evidence>
<name>A0ABQ3NRX4_STRVG</name>
<evidence type="ECO:0000313" key="3">
    <source>
        <dbReference type="Proteomes" id="UP000660554"/>
    </source>
</evidence>
<feature type="signal peptide" evidence="1">
    <location>
        <begin position="1"/>
        <end position="44"/>
    </location>
</feature>
<dbReference type="SUPFAM" id="SSF55486">
    <property type="entry name" value="Metalloproteases ('zincins'), catalytic domain"/>
    <property type="match status" value="1"/>
</dbReference>